<dbReference type="Gene3D" id="2.120.10.30">
    <property type="entry name" value="TolB, C-terminal domain"/>
    <property type="match status" value="1"/>
</dbReference>
<dbReference type="CDD" id="cd00146">
    <property type="entry name" value="PKD"/>
    <property type="match status" value="1"/>
</dbReference>
<reference evidence="10" key="1">
    <citation type="submission" date="2022-10" db="EMBL/GenBank/DDBJ databases">
        <title>Algoriphagus sp. a novel bacteria isolate from halophytes salicornia europaea.</title>
        <authorList>
            <person name="Peng Y."/>
            <person name="Jiang L."/>
            <person name="Lee J."/>
        </authorList>
    </citation>
    <scope>NUCLEOTIDE SEQUENCE</scope>
    <source>
        <strain evidence="10">TR-M5</strain>
    </source>
</reference>
<dbReference type="SUPFAM" id="SSF50952">
    <property type="entry name" value="Soluble quinoprotein glucose dehydrogenase"/>
    <property type="match status" value="1"/>
</dbReference>
<name>A0ABY6MKR4_9BACT</name>
<dbReference type="Pfam" id="PF18911">
    <property type="entry name" value="PKD_4"/>
    <property type="match status" value="1"/>
</dbReference>
<organism evidence="10 11">
    <name type="scientific">Algoriphagus halophytocola</name>
    <dbReference type="NCBI Taxonomy" id="2991499"/>
    <lineage>
        <taxon>Bacteria</taxon>
        <taxon>Pseudomonadati</taxon>
        <taxon>Bacteroidota</taxon>
        <taxon>Cytophagia</taxon>
        <taxon>Cytophagales</taxon>
        <taxon>Cyclobacteriaceae</taxon>
        <taxon>Algoriphagus</taxon>
    </lineage>
</organism>
<keyword evidence="11" id="KW-1185">Reference proteome</keyword>
<evidence type="ECO:0000259" key="9">
    <source>
        <dbReference type="PROSITE" id="PS51007"/>
    </source>
</evidence>
<keyword evidence="3 6" id="KW-0479">Metal-binding</keyword>
<dbReference type="InterPro" id="IPR022409">
    <property type="entry name" value="PKD/Chitinase_dom"/>
</dbReference>
<feature type="region of interest" description="Disordered" evidence="7">
    <location>
        <begin position="179"/>
        <end position="209"/>
    </location>
</feature>
<keyword evidence="1" id="KW-0813">Transport</keyword>
<dbReference type="InterPro" id="IPR002324">
    <property type="entry name" value="Cyt_c_ID"/>
</dbReference>
<feature type="domain" description="Cytochrome c" evidence="9">
    <location>
        <begin position="617"/>
        <end position="702"/>
    </location>
</feature>
<feature type="compositionally biased region" description="Polar residues" evidence="7">
    <location>
        <begin position="198"/>
        <end position="207"/>
    </location>
</feature>
<proteinExistence type="predicted"/>
<evidence type="ECO:0000259" key="8">
    <source>
        <dbReference type="PROSITE" id="PS50093"/>
    </source>
</evidence>
<evidence type="ECO:0000256" key="4">
    <source>
        <dbReference type="ARBA" id="ARBA00022982"/>
    </source>
</evidence>
<dbReference type="Gene3D" id="2.60.40.10">
    <property type="entry name" value="Immunoglobulins"/>
    <property type="match status" value="1"/>
</dbReference>
<gene>
    <name evidence="10" type="ORF">OM944_06315</name>
</gene>
<evidence type="ECO:0000313" key="10">
    <source>
        <dbReference type="EMBL" id="UZD24109.1"/>
    </source>
</evidence>
<dbReference type="RefSeq" id="WP_264810828.1">
    <property type="nucleotide sequence ID" value="NZ_CP110226.1"/>
</dbReference>
<dbReference type="SUPFAM" id="SSF46626">
    <property type="entry name" value="Cytochrome c"/>
    <property type="match status" value="1"/>
</dbReference>
<dbReference type="SMART" id="SM00089">
    <property type="entry name" value="PKD"/>
    <property type="match status" value="1"/>
</dbReference>
<dbReference type="InterPro" id="IPR011041">
    <property type="entry name" value="Quinoprot_gluc/sorb_DH_b-prop"/>
</dbReference>
<evidence type="ECO:0000313" key="11">
    <source>
        <dbReference type="Proteomes" id="UP001163156"/>
    </source>
</evidence>
<dbReference type="InterPro" id="IPR009056">
    <property type="entry name" value="Cyt_c-like_dom"/>
</dbReference>
<evidence type="ECO:0000256" key="3">
    <source>
        <dbReference type="ARBA" id="ARBA00022723"/>
    </source>
</evidence>
<dbReference type="SUPFAM" id="SSF49299">
    <property type="entry name" value="PKD domain"/>
    <property type="match status" value="1"/>
</dbReference>
<dbReference type="InterPro" id="IPR013783">
    <property type="entry name" value="Ig-like_fold"/>
</dbReference>
<keyword evidence="2 6" id="KW-0349">Heme</keyword>
<dbReference type="EMBL" id="CP110226">
    <property type="protein sequence ID" value="UZD24109.1"/>
    <property type="molecule type" value="Genomic_DNA"/>
</dbReference>
<dbReference type="Gene3D" id="2.60.120.260">
    <property type="entry name" value="Galactose-binding domain-like"/>
    <property type="match status" value="1"/>
</dbReference>
<dbReference type="PANTHER" id="PTHR19328">
    <property type="entry name" value="HEDGEHOG-INTERACTING PROTEIN"/>
    <property type="match status" value="1"/>
</dbReference>
<dbReference type="InterPro" id="IPR000601">
    <property type="entry name" value="PKD_dom"/>
</dbReference>
<feature type="region of interest" description="Disordered" evidence="7">
    <location>
        <begin position="491"/>
        <end position="526"/>
    </location>
</feature>
<evidence type="ECO:0000256" key="7">
    <source>
        <dbReference type="SAM" id="MobiDB-lite"/>
    </source>
</evidence>
<accession>A0ABY6MKR4</accession>
<keyword evidence="4" id="KW-0249">Electron transport</keyword>
<feature type="compositionally biased region" description="Polar residues" evidence="7">
    <location>
        <begin position="513"/>
        <end position="523"/>
    </location>
</feature>
<evidence type="ECO:0000256" key="6">
    <source>
        <dbReference type="PROSITE-ProRule" id="PRU00433"/>
    </source>
</evidence>
<dbReference type="Pfam" id="PF07995">
    <property type="entry name" value="GSDH"/>
    <property type="match status" value="1"/>
</dbReference>
<feature type="domain" description="PKD" evidence="8">
    <location>
        <begin position="470"/>
        <end position="553"/>
    </location>
</feature>
<dbReference type="CDD" id="cd04084">
    <property type="entry name" value="CBM6_xylanase-like"/>
    <property type="match status" value="1"/>
</dbReference>
<dbReference type="Gene3D" id="1.10.760.10">
    <property type="entry name" value="Cytochrome c-like domain"/>
    <property type="match status" value="1"/>
</dbReference>
<dbReference type="InterPro" id="IPR036909">
    <property type="entry name" value="Cyt_c-like_dom_sf"/>
</dbReference>
<dbReference type="InterPro" id="IPR011042">
    <property type="entry name" value="6-blade_b-propeller_TolB-like"/>
</dbReference>
<evidence type="ECO:0000256" key="1">
    <source>
        <dbReference type="ARBA" id="ARBA00022448"/>
    </source>
</evidence>
<protein>
    <submittedName>
        <fullName evidence="10">PQQ-dependent sugar dehydrogenase</fullName>
    </submittedName>
</protein>
<dbReference type="InterPro" id="IPR035986">
    <property type="entry name" value="PKD_dom_sf"/>
</dbReference>
<sequence>MRNFLLLFAVCCVSSVLSCTPKVEDPFATVKPDESRFTKIPLAGNFNEPMEIEVLENGDVLIIERHGLLKLYQAETGETSVVGELEVFPEREDGLMGMAKDPDFGKNNWLYLYYAPANEAALNRVSRFDFVDNKLDLASEVKILDVDIFRGCCHSGGGLEFDSEGNLYLGIGDDSTPFESSNFNPIDERPDQPKNVDAQRSSGNTNDLRGAILRIKPNPEGGYSIPEGNLFPEGTPKTRPEIYVKGNRNPFRFSIDSRNGNLFWGEVGPDGSEDKEGRGPRGYDEINVATEPGYYGWPYFVGNNAAYWKYDFATGESLYQFDPKAPKNTSPNNTGMEILPEAKPALIYYPYAESEDFPMVGEGGRNAMAGQVYYREDYEASEVRFPGYYNEKLFIYDWMRNWIFTVSLTENFEYDTMERFMPETHFEKPMDMQFAKDGSLYVLEYGTFWRANNDDSGLYRIVFSEGNRKPTVKISADQTQGAAPLRVAFSSEGTADPDEGDEVSFHWSFGKNGPTSSEPNPSHSFEAPGIYKVTLTATDQSGESAQSFLEVKVGNEAPEVSIDWEGNRSFYFGQEAINYQVSATDKEDGEIAPSQIDLTIDYLEGGYDIIEMGHQEEVLSIGETYINEAGCKACHGISNESVGPDYTSVSEKYKNDPNAKTYLIDKVRNGGAGVWGEQIMPGHTHLDENKVAQMVDFILGIANPNAVSGLPASGTYEIENTEDPEGFYLIQASYTDQGANGIPAIKTTEQLKLRNTIVAAYSADGLQGAARANPEDEYYVQFTESGSWLLFSAVDLSEINQITLSIMPGNTVGKVQVRAGSPDGELLAESDILTKDSRPSSGPQVGWFEVPFAVPSSDYYGDLYLVYVTEEPITIWNTFNLKAIQFLK</sequence>
<evidence type="ECO:0000256" key="2">
    <source>
        <dbReference type="ARBA" id="ARBA00022617"/>
    </source>
</evidence>
<keyword evidence="5 6" id="KW-0408">Iron</keyword>
<dbReference type="PRINTS" id="PR00606">
    <property type="entry name" value="CYTCHROMECID"/>
</dbReference>
<dbReference type="PROSITE" id="PS51257">
    <property type="entry name" value="PROKAR_LIPOPROTEIN"/>
    <property type="match status" value="1"/>
</dbReference>
<dbReference type="Proteomes" id="UP001163156">
    <property type="component" value="Chromosome"/>
</dbReference>
<dbReference type="PROSITE" id="PS51007">
    <property type="entry name" value="CYTC"/>
    <property type="match status" value="1"/>
</dbReference>
<dbReference type="InterPro" id="IPR012938">
    <property type="entry name" value="Glc/Sorbosone_DH"/>
</dbReference>
<dbReference type="PANTHER" id="PTHR19328:SF75">
    <property type="entry name" value="ALDOSE SUGAR DEHYDROGENASE YLII"/>
    <property type="match status" value="1"/>
</dbReference>
<evidence type="ECO:0000256" key="5">
    <source>
        <dbReference type="ARBA" id="ARBA00023004"/>
    </source>
</evidence>
<dbReference type="Pfam" id="PF00034">
    <property type="entry name" value="Cytochrom_C"/>
    <property type="match status" value="1"/>
</dbReference>
<dbReference type="PROSITE" id="PS50093">
    <property type="entry name" value="PKD"/>
    <property type="match status" value="1"/>
</dbReference>